<organism evidence="2 3">
    <name type="scientific">Billgrantia desiderata</name>
    <dbReference type="NCBI Taxonomy" id="52021"/>
    <lineage>
        <taxon>Bacteria</taxon>
        <taxon>Pseudomonadati</taxon>
        <taxon>Pseudomonadota</taxon>
        <taxon>Gammaproteobacteria</taxon>
        <taxon>Oceanospirillales</taxon>
        <taxon>Halomonadaceae</taxon>
        <taxon>Billgrantia</taxon>
    </lineage>
</organism>
<gene>
    <name evidence="2" type="ORF">HOP61_13270</name>
</gene>
<proteinExistence type="predicted"/>
<evidence type="ECO:0000313" key="2">
    <source>
        <dbReference type="EMBL" id="MCE8052275.1"/>
    </source>
</evidence>
<dbReference type="Proteomes" id="UP001320178">
    <property type="component" value="Unassembled WGS sequence"/>
</dbReference>
<name>A0AAW4YVW9_9GAMM</name>
<protein>
    <recommendedName>
        <fullName evidence="1">Minor tail T domain-containing protein</fullName>
    </recommendedName>
</protein>
<dbReference type="EMBL" id="JABFTS010000005">
    <property type="protein sequence ID" value="MCE8052275.1"/>
    <property type="molecule type" value="Genomic_DNA"/>
</dbReference>
<reference evidence="2" key="1">
    <citation type="submission" date="2020-05" db="EMBL/GenBank/DDBJ databases">
        <authorList>
            <person name="Wang L."/>
            <person name="Shao Z."/>
        </authorList>
    </citation>
    <scope>NUCLEOTIDE SEQUENCE</scope>
    <source>
        <strain evidence="2">MCCC 1A05776</strain>
    </source>
</reference>
<evidence type="ECO:0000259" key="1">
    <source>
        <dbReference type="Pfam" id="PF06223"/>
    </source>
</evidence>
<accession>A0AAW4YVW9</accession>
<comment type="caution">
    <text evidence="2">The sequence shown here is derived from an EMBL/GenBank/DDBJ whole genome shotgun (WGS) entry which is preliminary data.</text>
</comment>
<dbReference type="Pfam" id="PF06223">
    <property type="entry name" value="Phage_tail_T"/>
    <property type="match status" value="1"/>
</dbReference>
<dbReference type="AlphaFoldDB" id="A0AAW4YVW9"/>
<sequence>MLAGVGGKTIAEAKENLTTEEYYQWCEYRAITGPLVGSTRIEHHLAQLALIQARIGGDKNSKLVDFMLYEADWDSVGQPQEIVATNPTEVFALLQSIAKK</sequence>
<feature type="domain" description="Minor tail T" evidence="1">
    <location>
        <begin position="20"/>
        <end position="77"/>
    </location>
</feature>
<reference evidence="2" key="2">
    <citation type="journal article" date="2021" name="Front. Microbiol.">
        <title>Aerobic Denitrification and Heterotrophic Sulfur Oxidation in the Genus Halomonas Revealed by Six Novel Species Characterizations and Genome-Based Analysis.</title>
        <authorList>
            <person name="Wang L."/>
            <person name="Shao Z."/>
        </authorList>
    </citation>
    <scope>NUCLEOTIDE SEQUENCE</scope>
    <source>
        <strain evidence="2">MCCC 1A05776</strain>
    </source>
</reference>
<dbReference type="RefSeq" id="WP_422677650.1">
    <property type="nucleotide sequence ID" value="NZ_JABFTS010000005.1"/>
</dbReference>
<dbReference type="InterPro" id="IPR009350">
    <property type="entry name" value="Phage_tail_T"/>
</dbReference>
<evidence type="ECO:0000313" key="3">
    <source>
        <dbReference type="Proteomes" id="UP001320178"/>
    </source>
</evidence>